<gene>
    <name evidence="8" type="ORF">HG535_0F05900</name>
</gene>
<evidence type="ECO:0000256" key="1">
    <source>
        <dbReference type="ARBA" id="ARBA00022801"/>
    </source>
</evidence>
<evidence type="ECO:0000313" key="8">
    <source>
        <dbReference type="EMBL" id="QLG74078.1"/>
    </source>
</evidence>
<comment type="caution">
    <text evidence="4">Lacks conserved residue(s) required for the propagation of feature annotation.</text>
</comment>
<organism evidence="8 9">
    <name type="scientific">Zygotorulaspora mrakii</name>
    <name type="common">Zygosaccharomyces mrakii</name>
    <dbReference type="NCBI Taxonomy" id="42260"/>
    <lineage>
        <taxon>Eukaryota</taxon>
        <taxon>Fungi</taxon>
        <taxon>Dikarya</taxon>
        <taxon>Ascomycota</taxon>
        <taxon>Saccharomycotina</taxon>
        <taxon>Saccharomycetes</taxon>
        <taxon>Saccharomycetales</taxon>
        <taxon>Saccharomycetaceae</taxon>
        <taxon>Zygotorulaspora</taxon>
    </lineage>
</organism>
<dbReference type="PROSITE" id="PS51635">
    <property type="entry name" value="PNPLA"/>
    <property type="match status" value="1"/>
</dbReference>
<feature type="compositionally biased region" description="Polar residues" evidence="6">
    <location>
        <begin position="865"/>
        <end position="875"/>
    </location>
</feature>
<protein>
    <recommendedName>
        <fullName evidence="5">Patatin-like phospholipase domain-containing protein</fullName>
        <ecNumber evidence="5">3.1.1.-</ecNumber>
    </recommendedName>
</protein>
<dbReference type="PANTHER" id="PTHR14226:SF10">
    <property type="entry name" value="TRIACYLGLYCEROL LIPASE 4-RELATED"/>
    <property type="match status" value="1"/>
</dbReference>
<keyword evidence="1 4" id="KW-0378">Hydrolase</keyword>
<evidence type="ECO:0000256" key="6">
    <source>
        <dbReference type="SAM" id="MobiDB-lite"/>
    </source>
</evidence>
<accession>A0A7H9B5U1</accession>
<feature type="short sequence motif" description="GXGXXG" evidence="4">
    <location>
        <begin position="255"/>
        <end position="260"/>
    </location>
</feature>
<feature type="compositionally biased region" description="Acidic residues" evidence="6">
    <location>
        <begin position="70"/>
        <end position="80"/>
    </location>
</feature>
<feature type="region of interest" description="Disordered" evidence="6">
    <location>
        <begin position="757"/>
        <end position="875"/>
    </location>
</feature>
<evidence type="ECO:0000259" key="7">
    <source>
        <dbReference type="PROSITE" id="PS51635"/>
    </source>
</evidence>
<dbReference type="KEGG" id="zmk:HG535_0F05900"/>
<keyword evidence="3 4" id="KW-0443">Lipid metabolism</keyword>
<dbReference type="InterPro" id="IPR016035">
    <property type="entry name" value="Acyl_Trfase/lysoPLipase"/>
</dbReference>
<dbReference type="Gene3D" id="3.40.1090.10">
    <property type="entry name" value="Cytosolic phospholipase A2 catalytic domain"/>
    <property type="match status" value="1"/>
</dbReference>
<feature type="region of interest" description="Disordered" evidence="6">
    <location>
        <begin position="31"/>
        <end position="82"/>
    </location>
</feature>
<feature type="compositionally biased region" description="Basic residues" evidence="6">
    <location>
        <begin position="40"/>
        <end position="49"/>
    </location>
</feature>
<dbReference type="GO" id="GO:0016042">
    <property type="term" value="P:lipid catabolic process"/>
    <property type="evidence" value="ECO:0007669"/>
    <property type="project" value="UniProtKB-UniRule"/>
</dbReference>
<dbReference type="InterPro" id="IPR002641">
    <property type="entry name" value="PNPLA_dom"/>
</dbReference>
<comment type="similarity">
    <text evidence="5">Belongs to the PLPL family.</text>
</comment>
<name>A0A7H9B5U1_ZYGMR</name>
<evidence type="ECO:0000256" key="3">
    <source>
        <dbReference type="ARBA" id="ARBA00023098"/>
    </source>
</evidence>
<dbReference type="InterPro" id="IPR021771">
    <property type="entry name" value="Triacylglycerol_lipase_N"/>
</dbReference>
<comment type="function">
    <text evidence="5">Lipid hydrolase.</text>
</comment>
<dbReference type="InterPro" id="IPR050301">
    <property type="entry name" value="NTE"/>
</dbReference>
<feature type="short sequence motif" description="GXSXG" evidence="4">
    <location>
        <begin position="282"/>
        <end position="286"/>
    </location>
</feature>
<dbReference type="PANTHER" id="PTHR14226">
    <property type="entry name" value="NEUROPATHY TARGET ESTERASE/SWISS CHEESE D.MELANOGASTER"/>
    <property type="match status" value="1"/>
</dbReference>
<comment type="subcellular location">
    <subcellularLocation>
        <location evidence="5">Membrane</location>
        <topology evidence="5">Single-pass membrane protein</topology>
    </subcellularLocation>
</comment>
<dbReference type="CDD" id="cd07230">
    <property type="entry name" value="Pat_TGL4-5_like"/>
    <property type="match status" value="1"/>
</dbReference>
<dbReference type="GO" id="GO:0016020">
    <property type="term" value="C:membrane"/>
    <property type="evidence" value="ECO:0007669"/>
    <property type="project" value="UniProtKB-SubCell"/>
</dbReference>
<evidence type="ECO:0000256" key="4">
    <source>
        <dbReference type="PROSITE-ProRule" id="PRU01161"/>
    </source>
</evidence>
<feature type="compositionally biased region" description="Polar residues" evidence="6">
    <location>
        <begin position="842"/>
        <end position="858"/>
    </location>
</feature>
<feature type="compositionally biased region" description="Basic residues" evidence="6">
    <location>
        <begin position="782"/>
        <end position="793"/>
    </location>
</feature>
<dbReference type="GO" id="GO:0006641">
    <property type="term" value="P:triglyceride metabolic process"/>
    <property type="evidence" value="ECO:0007669"/>
    <property type="project" value="UniProtKB-ARBA"/>
</dbReference>
<reference evidence="8 9" key="1">
    <citation type="submission" date="2020-07" db="EMBL/GenBank/DDBJ databases">
        <title>The yeast mating-type switching endonuclease HO is a domesticated member of an unorthodox homing genetic element family.</title>
        <authorList>
            <person name="Coughlan A.Y."/>
            <person name="Lombardi L."/>
            <person name="Braun-Galleani S."/>
            <person name="Martos A.R."/>
            <person name="Galeote V."/>
            <person name="Bigey F."/>
            <person name="Dequin S."/>
            <person name="Byrne K.P."/>
            <person name="Wolfe K.H."/>
        </authorList>
    </citation>
    <scope>NUCLEOTIDE SEQUENCE [LARGE SCALE GENOMIC DNA]</scope>
    <source>
        <strain evidence="8 9">NRRL Y-6702</strain>
    </source>
</reference>
<dbReference type="SUPFAM" id="SSF52151">
    <property type="entry name" value="FabD/lysophospholipase-like"/>
    <property type="match status" value="1"/>
</dbReference>
<dbReference type="GeneID" id="59237836"/>
<feature type="active site" description="Nucleophile" evidence="4">
    <location>
        <position position="284"/>
    </location>
</feature>
<dbReference type="FunFam" id="3.40.1090.10:FF:000036">
    <property type="entry name" value="Patatin-like phospholipase domain-containing protein"/>
    <property type="match status" value="1"/>
</dbReference>
<feature type="region of interest" description="Disordered" evidence="6">
    <location>
        <begin position="660"/>
        <end position="704"/>
    </location>
</feature>
<sequence>MDGNMSLQRQPFAVTKHLIEKYYELIQGKSSPVNRSSKSANHKLLRISKNRVDKPGSRHRKSNVEICVNSDDEISSDDEEDRQKEEEQVSFFLRCKSFIYSLFVGDYDKSLLIEKILAEKQHAVSYEEWGYAGLRLDELTDKMKWKQEVESNLYDYKLIEELTRKLREQRQAEDYAGLLYTIRTRWVRNLGNMGDVNLYRHSHVGTKFLIDEYLNESRFALDALVNQTDLDDHYVLGILQQTRRNIGRTALVLSGGGTFGLFHIGVLSTLFELDLLPRVISGSSAGAIVASILSAHYKDEIPELLERVLETDFNIFKDDKQKSESENLLIKLSRFLKNGTWFDNKHLVQTMIKFLGELTFREAYNRTGKILNITVSPASLFEQPRLLNNLTAPNVLIWSAVCASCSLPGIFPSSPLYEKDPTTGERREWSGSASVKFVDGSVDNDLPISRLSEMFNVDHIIACQVNVHVFPLLKFSLSCVGGDIEDEFTARLKQTLTNVYDFMANEAIHALELACELGIAKNALTKLRSVLSQQYSGDITILPDMKMLFRLNELLANPSKEFLLRETTNGARATWPKVSIIQNHCGQEFALDKAITALKGKIISSSSIKSPLQFSKFPVGLIRSRVLKDDINISSALDDNLFESESIKSLLLLQENSTSYRHGSSGKLTLPLHRSPTSLRHQRRKSETNYKPRNASKSVSFPVSFSSSRIQRPVHRVSNNQVALTKKNSSGHISFQKGVFPERRRSQEKIELPYVSNDLDWPHSAPLKSGDRVVDSSPLRNAKSRLRKNKNKKIYGTSTGSDDDGKSVTYESSFDPNEKPNSHHGRKNSFSEAAKKMDRRLSSSTGSACSPKSSNKTLQFEDDQTSLNEHTSSKQ</sequence>
<feature type="domain" description="PNPLA" evidence="7">
    <location>
        <begin position="251"/>
        <end position="452"/>
    </location>
</feature>
<keyword evidence="2 4" id="KW-0442">Lipid degradation</keyword>
<dbReference type="RefSeq" id="XP_037145803.1">
    <property type="nucleotide sequence ID" value="XM_037289908.1"/>
</dbReference>
<dbReference type="AlphaFoldDB" id="A0A7H9B5U1"/>
<dbReference type="EMBL" id="CP058609">
    <property type="protein sequence ID" value="QLG74078.1"/>
    <property type="molecule type" value="Genomic_DNA"/>
</dbReference>
<proteinExistence type="inferred from homology"/>
<evidence type="ECO:0000256" key="5">
    <source>
        <dbReference type="RuleBase" id="RU362055"/>
    </source>
</evidence>
<dbReference type="Pfam" id="PF11815">
    <property type="entry name" value="DUF3336"/>
    <property type="match status" value="1"/>
</dbReference>
<dbReference type="OrthoDB" id="10049244at2759"/>
<dbReference type="GO" id="GO:0004806">
    <property type="term" value="F:triacylglycerol lipase activity"/>
    <property type="evidence" value="ECO:0007669"/>
    <property type="project" value="InterPro"/>
</dbReference>
<dbReference type="Proteomes" id="UP000509704">
    <property type="component" value="Chromosome 6"/>
</dbReference>
<evidence type="ECO:0000256" key="2">
    <source>
        <dbReference type="ARBA" id="ARBA00022963"/>
    </source>
</evidence>
<dbReference type="EC" id="3.1.1.-" evidence="5"/>
<feature type="active site" description="Proton acceptor" evidence="4">
    <location>
        <position position="439"/>
    </location>
</feature>
<evidence type="ECO:0000313" key="9">
    <source>
        <dbReference type="Proteomes" id="UP000509704"/>
    </source>
</evidence>
<keyword evidence="9" id="KW-1185">Reference proteome</keyword>
<dbReference type="Pfam" id="PF01734">
    <property type="entry name" value="Patatin"/>
    <property type="match status" value="1"/>
</dbReference>